<dbReference type="InterPro" id="IPR002559">
    <property type="entry name" value="Transposase_11"/>
</dbReference>
<gene>
    <name evidence="2" type="ORF">CWC20_00035</name>
</gene>
<dbReference type="PANTHER" id="PTHR30298">
    <property type="entry name" value="H REPEAT-ASSOCIATED PREDICTED TRANSPOSASE"/>
    <property type="match status" value="1"/>
</dbReference>
<dbReference type="EMBL" id="PNBW01000001">
    <property type="protein sequence ID" value="TMO79176.1"/>
    <property type="molecule type" value="Genomic_DNA"/>
</dbReference>
<reference evidence="3" key="2">
    <citation type="submission" date="2019-06" db="EMBL/GenBank/DDBJ databases">
        <title>Co-occurence of chitin degradation, pigmentation and bioactivity in marine Pseudoalteromonas.</title>
        <authorList>
            <person name="Sonnenschein E.C."/>
            <person name="Bech P.K."/>
        </authorList>
    </citation>
    <scope>NUCLEOTIDE SEQUENCE [LARGE SCALE GENOMIC DNA]</scope>
    <source>
        <strain evidence="3">S3895</strain>
    </source>
</reference>
<dbReference type="PANTHER" id="PTHR30298:SF0">
    <property type="entry name" value="PROTEIN YBFL-RELATED"/>
    <property type="match status" value="1"/>
</dbReference>
<name>A0ABY2W334_9GAMM</name>
<keyword evidence="3" id="KW-1185">Reference proteome</keyword>
<accession>A0ABY2W334</accession>
<comment type="caution">
    <text evidence="2">The sequence shown here is derived from an EMBL/GenBank/DDBJ whole genome shotgun (WGS) entry which is preliminary data.</text>
</comment>
<dbReference type="Proteomes" id="UP000307164">
    <property type="component" value="Unassembled WGS sequence"/>
</dbReference>
<dbReference type="NCBIfam" id="NF033564">
    <property type="entry name" value="transpos_ISAs1"/>
    <property type="match status" value="1"/>
</dbReference>
<protein>
    <recommendedName>
        <fullName evidence="1">Transposase IS4-like domain-containing protein</fullName>
    </recommendedName>
</protein>
<proteinExistence type="predicted"/>
<evidence type="ECO:0000313" key="2">
    <source>
        <dbReference type="EMBL" id="TMO79176.1"/>
    </source>
</evidence>
<dbReference type="InterPro" id="IPR051698">
    <property type="entry name" value="Transposase_11-like"/>
</dbReference>
<reference evidence="2 3" key="1">
    <citation type="submission" date="2018-01" db="EMBL/GenBank/DDBJ databases">
        <authorList>
            <person name="Paulsen S."/>
            <person name="Gram L.K."/>
        </authorList>
    </citation>
    <scope>NUCLEOTIDE SEQUENCE [LARGE SCALE GENOMIC DNA]</scope>
    <source>
        <strain evidence="2 3">S3895</strain>
    </source>
</reference>
<feature type="domain" description="Transposase IS4-like" evidence="1">
    <location>
        <begin position="3"/>
        <end position="190"/>
    </location>
</feature>
<evidence type="ECO:0000313" key="3">
    <source>
        <dbReference type="Proteomes" id="UP000307164"/>
    </source>
</evidence>
<evidence type="ECO:0000259" key="1">
    <source>
        <dbReference type="Pfam" id="PF01609"/>
    </source>
</evidence>
<organism evidence="2 3">
    <name type="scientific">Pseudoalteromonas aurantia</name>
    <dbReference type="NCBI Taxonomy" id="43654"/>
    <lineage>
        <taxon>Bacteria</taxon>
        <taxon>Pseudomonadati</taxon>
        <taxon>Pseudomonadota</taxon>
        <taxon>Gammaproteobacteria</taxon>
        <taxon>Alteromonadales</taxon>
        <taxon>Pseudoalteromonadaceae</taxon>
        <taxon>Pseudoalteromonas</taxon>
    </lineage>
</organism>
<dbReference type="InterPro" id="IPR047647">
    <property type="entry name" value="ISAs1_transpos"/>
</dbReference>
<sequence length="221" mass="25535">MGQLKTDAKSNEITAIPELLDLLELKGHLVTLDAMGCQTKIAKKIFEKEANYLFSVKGNQGLLHQAIKEAFYNDSQNERAAAYSYLEQQRGRTEYRKYEVLQAAPFHLTEKWSKLTTIGKAIYYRIKKGKELIDVRYYTSSAQLSAEELANHVRSHWAVENQLHWVLDVSFREDNCPISRGHTAENFRTFRHVGLNQLKRESTLKPAYDENNAALRWTLNI</sequence>
<dbReference type="Pfam" id="PF01609">
    <property type="entry name" value="DDE_Tnp_1"/>
    <property type="match status" value="1"/>
</dbReference>